<evidence type="ECO:0000256" key="1">
    <source>
        <dbReference type="SAM" id="MobiDB-lite"/>
    </source>
</evidence>
<feature type="compositionally biased region" description="Acidic residues" evidence="1">
    <location>
        <begin position="137"/>
        <end position="148"/>
    </location>
</feature>
<organism evidence="2 3">
    <name type="scientific">Fusarium solani</name>
    <name type="common">Filamentous fungus</name>
    <dbReference type="NCBI Taxonomy" id="169388"/>
    <lineage>
        <taxon>Eukaryota</taxon>
        <taxon>Fungi</taxon>
        <taxon>Dikarya</taxon>
        <taxon>Ascomycota</taxon>
        <taxon>Pezizomycotina</taxon>
        <taxon>Sordariomycetes</taxon>
        <taxon>Hypocreomycetidae</taxon>
        <taxon>Hypocreales</taxon>
        <taxon>Nectriaceae</taxon>
        <taxon>Fusarium</taxon>
        <taxon>Fusarium solani species complex</taxon>
    </lineage>
</organism>
<accession>A0A9P9G3S4</accession>
<name>A0A9P9G3S4_FUSSL</name>
<dbReference type="AlphaFoldDB" id="A0A9P9G3S4"/>
<reference evidence="2" key="1">
    <citation type="journal article" date="2021" name="Nat. Commun.">
        <title>Genetic determinants of endophytism in the Arabidopsis root mycobiome.</title>
        <authorList>
            <person name="Mesny F."/>
            <person name="Miyauchi S."/>
            <person name="Thiergart T."/>
            <person name="Pickel B."/>
            <person name="Atanasova L."/>
            <person name="Karlsson M."/>
            <person name="Huettel B."/>
            <person name="Barry K.W."/>
            <person name="Haridas S."/>
            <person name="Chen C."/>
            <person name="Bauer D."/>
            <person name="Andreopoulos W."/>
            <person name="Pangilinan J."/>
            <person name="LaButti K."/>
            <person name="Riley R."/>
            <person name="Lipzen A."/>
            <person name="Clum A."/>
            <person name="Drula E."/>
            <person name="Henrissat B."/>
            <person name="Kohler A."/>
            <person name="Grigoriev I.V."/>
            <person name="Martin F.M."/>
            <person name="Hacquard S."/>
        </authorList>
    </citation>
    <scope>NUCLEOTIDE SEQUENCE</scope>
    <source>
        <strain evidence="2">FSSC 5 MPI-SDFR-AT-0091</strain>
    </source>
</reference>
<feature type="region of interest" description="Disordered" evidence="1">
    <location>
        <begin position="1"/>
        <end position="171"/>
    </location>
</feature>
<protein>
    <submittedName>
        <fullName evidence="2">Uncharacterized protein</fullName>
    </submittedName>
</protein>
<sequence length="361" mass="39467">MAPGKGKEKKSKAVPSAESARITRSKQLQQQLEKKKASLERASAAYDKASPEKQREIDGMRNEVTTFRAVAESMVNDDGSKAPGNRGGDGENEPGHEPGAADEGGQLQEPETGRGGTGPDVMESIEADEPNGSLFLQDDDETTEFEDPEYGKPLLTIPTTSGVSEEGVKTSDGLNSATYRLENRAFPRSYAENPPEDENVGSAKNRFGDTLPGIGRLHYPDAEAPRIWGVAWRGLNSGDLEDDLELIDPGCNESFTHTVTYVLVGWTMDGKEEKRWETRTAYRNIIGSKSLADIHIYKAAVESQHRSTVSPQRQMQGAGSLAELKAEFLSDWPELRSAGDFLKLGAAKQQQCAEAWRTYKS</sequence>
<evidence type="ECO:0000313" key="2">
    <source>
        <dbReference type="EMBL" id="KAH7232549.1"/>
    </source>
</evidence>
<keyword evidence="3" id="KW-1185">Reference proteome</keyword>
<proteinExistence type="predicted"/>
<gene>
    <name evidence="2" type="ORF">B0J15DRAFT_530307</name>
</gene>
<evidence type="ECO:0000313" key="3">
    <source>
        <dbReference type="Proteomes" id="UP000736672"/>
    </source>
</evidence>
<dbReference type="EMBL" id="JAGTJS010000029">
    <property type="protein sequence ID" value="KAH7232549.1"/>
    <property type="molecule type" value="Genomic_DNA"/>
</dbReference>
<comment type="caution">
    <text evidence="2">The sequence shown here is derived from an EMBL/GenBank/DDBJ whole genome shotgun (WGS) entry which is preliminary data.</text>
</comment>
<dbReference type="OrthoDB" id="5092293at2759"/>
<feature type="compositionally biased region" description="Basic and acidic residues" evidence="1">
    <location>
        <begin position="49"/>
        <end position="61"/>
    </location>
</feature>
<dbReference type="Proteomes" id="UP000736672">
    <property type="component" value="Unassembled WGS sequence"/>
</dbReference>